<evidence type="ECO:0000256" key="2">
    <source>
        <dbReference type="PROSITE-ProRule" id="PRU01091"/>
    </source>
</evidence>
<dbReference type="EMBL" id="JAKGAS010000006">
    <property type="protein sequence ID" value="MCF2948967.1"/>
    <property type="molecule type" value="Genomic_DNA"/>
</dbReference>
<evidence type="ECO:0000256" key="3">
    <source>
        <dbReference type="SAM" id="Phobius"/>
    </source>
</evidence>
<feature type="transmembrane region" description="Helical" evidence="3">
    <location>
        <begin position="144"/>
        <end position="162"/>
    </location>
</feature>
<dbReference type="SMART" id="SM00862">
    <property type="entry name" value="Trans_reg_C"/>
    <property type="match status" value="1"/>
</dbReference>
<sequence length="725" mass="82067">MQKDTHSRFNDEKLQAFMLGPVLVCPAKNQIKINQLTIKVQPKAMSVLNYLACHHDRVISSEELIDVLWVGRIVTQNSVQKSINTLRKLLAKYFPQQTVIENYSKKGYQLKISPVFQEISTQEGGTFNVKANSVKPSRTKVKQISIVTFCGLLLFAVVAYFWTSINQQQLFKNHKTTFNGTKIFSHQLILANLISPHPNNNDLAYVKGQEVNNQTQTDNQSLQTLLIKNQSLVDDWRLATSKGQWLHLAWSPNGKHLVAIEQQEKDLQPNPRQFYVQEPALYTIHIFTLNLSTRKLEEKQLLSQWHGRINSVTWLDNREFEFLATQGESTTFQRFSYTPNNQILNIVEPSPHSPLPLYSASHNNILALVSTHKKGSKIDFIDSQQQLILSKLVNFEVQDLSWIPDGSGVLLSNKQNPNLVTVYLDGDDQSIRLDKTATDEIRFARYSPDGTTIYFSKVKQSPKLTFISITGTNINQEAVTISGFNGLIMNKNKGLVYVKSVTNKQQVWAKTSSSPENRTHEKLLTEMTSSAITDLIEVQDQGLVFKSASNIYYFDLKTNNNQLLLADANKLSPIYFDLLSNQLIAIGEVAQAKNIWRIDLNQNVRKQLTFGAIGSTITDAQNIYFQYIGQKGLWKLNARSLNLAKINISLAINSKLLAVDEKAVYFVTGSQCNESDIFYQEFNNQNAITYLNRQTNYVSTLSFSPNQGVLTKDCITPPSSISVLH</sequence>
<reference evidence="5 6" key="1">
    <citation type="submission" date="2022-01" db="EMBL/GenBank/DDBJ databases">
        <title>Paraglaciecola sp. G1-23.</title>
        <authorList>
            <person name="Jin M.S."/>
            <person name="Han D.M."/>
            <person name="Kim H.M."/>
            <person name="Jeon C.O."/>
        </authorList>
    </citation>
    <scope>NUCLEOTIDE SEQUENCE [LARGE SCALE GENOMIC DNA]</scope>
    <source>
        <strain evidence="5 6">G1-23</strain>
    </source>
</reference>
<dbReference type="Proteomes" id="UP001521137">
    <property type="component" value="Unassembled WGS sequence"/>
</dbReference>
<keyword evidence="1 2" id="KW-0238">DNA-binding</keyword>
<accession>A0ABS9DAC7</accession>
<dbReference type="SUPFAM" id="SSF46894">
    <property type="entry name" value="C-terminal effector domain of the bipartite response regulators"/>
    <property type="match status" value="1"/>
</dbReference>
<dbReference type="Gene3D" id="2.120.10.30">
    <property type="entry name" value="TolB, C-terminal domain"/>
    <property type="match status" value="1"/>
</dbReference>
<evidence type="ECO:0000313" key="6">
    <source>
        <dbReference type="Proteomes" id="UP001521137"/>
    </source>
</evidence>
<dbReference type="SUPFAM" id="SSF82171">
    <property type="entry name" value="DPP6 N-terminal domain-like"/>
    <property type="match status" value="1"/>
</dbReference>
<protein>
    <submittedName>
        <fullName evidence="5">Winged helix-turn-helix domain-containing protein</fullName>
    </submittedName>
</protein>
<evidence type="ECO:0000256" key="1">
    <source>
        <dbReference type="ARBA" id="ARBA00023125"/>
    </source>
</evidence>
<comment type="caution">
    <text evidence="5">The sequence shown here is derived from an EMBL/GenBank/DDBJ whole genome shotgun (WGS) entry which is preliminary data.</text>
</comment>
<feature type="DNA-binding region" description="OmpR/PhoB-type" evidence="2">
    <location>
        <begin position="14"/>
        <end position="112"/>
    </location>
</feature>
<dbReference type="InterPro" id="IPR001867">
    <property type="entry name" value="OmpR/PhoB-type_DNA-bd"/>
</dbReference>
<name>A0ABS9DAC7_9ALTE</name>
<proteinExistence type="predicted"/>
<keyword evidence="6" id="KW-1185">Reference proteome</keyword>
<dbReference type="RefSeq" id="WP_235313006.1">
    <property type="nucleotide sequence ID" value="NZ_JAKGAS010000006.1"/>
</dbReference>
<dbReference type="InterPro" id="IPR036388">
    <property type="entry name" value="WH-like_DNA-bd_sf"/>
</dbReference>
<dbReference type="PROSITE" id="PS51755">
    <property type="entry name" value="OMPR_PHOB"/>
    <property type="match status" value="1"/>
</dbReference>
<feature type="domain" description="OmpR/PhoB-type" evidence="4">
    <location>
        <begin position="14"/>
        <end position="112"/>
    </location>
</feature>
<evidence type="ECO:0000313" key="5">
    <source>
        <dbReference type="EMBL" id="MCF2948967.1"/>
    </source>
</evidence>
<dbReference type="CDD" id="cd00383">
    <property type="entry name" value="trans_reg_C"/>
    <property type="match status" value="1"/>
</dbReference>
<dbReference type="Gene3D" id="1.10.10.10">
    <property type="entry name" value="Winged helix-like DNA-binding domain superfamily/Winged helix DNA-binding domain"/>
    <property type="match status" value="1"/>
</dbReference>
<evidence type="ECO:0000259" key="4">
    <source>
        <dbReference type="PROSITE" id="PS51755"/>
    </source>
</evidence>
<keyword evidence="3" id="KW-1133">Transmembrane helix</keyword>
<dbReference type="InterPro" id="IPR011042">
    <property type="entry name" value="6-blade_b-propeller_TolB-like"/>
</dbReference>
<gene>
    <name evidence="5" type="ORF">L0668_12670</name>
</gene>
<keyword evidence="3" id="KW-0812">Transmembrane</keyword>
<organism evidence="5 6">
    <name type="scientific">Paraglaciecola algarum</name>
    <dbReference type="NCBI Taxonomy" id="3050085"/>
    <lineage>
        <taxon>Bacteria</taxon>
        <taxon>Pseudomonadati</taxon>
        <taxon>Pseudomonadota</taxon>
        <taxon>Gammaproteobacteria</taxon>
        <taxon>Alteromonadales</taxon>
        <taxon>Alteromonadaceae</taxon>
        <taxon>Paraglaciecola</taxon>
    </lineage>
</organism>
<keyword evidence="3" id="KW-0472">Membrane</keyword>
<dbReference type="Pfam" id="PF00486">
    <property type="entry name" value="Trans_reg_C"/>
    <property type="match status" value="1"/>
</dbReference>
<dbReference type="InterPro" id="IPR016032">
    <property type="entry name" value="Sig_transdc_resp-reg_C-effctor"/>
</dbReference>